<protein>
    <submittedName>
        <fullName evidence="2">PepSY domain-containing protein</fullName>
    </submittedName>
</protein>
<dbReference type="Pfam" id="PF03413">
    <property type="entry name" value="PepSY"/>
    <property type="match status" value="1"/>
</dbReference>
<dbReference type="Gene3D" id="3.10.450.40">
    <property type="match status" value="1"/>
</dbReference>
<comment type="caution">
    <text evidence="2">The sequence shown here is derived from an EMBL/GenBank/DDBJ whole genome shotgun (WGS) entry which is preliminary data.</text>
</comment>
<name>A0ABU5CA07_9BACI</name>
<dbReference type="InterPro" id="IPR025711">
    <property type="entry name" value="PepSY"/>
</dbReference>
<gene>
    <name evidence="2" type="ORF">RWE15_19665</name>
</gene>
<sequence>MFYDGYYYPPVNGYSGMRRVTIEEAMHTALQQVPGQVIKIELDTEHGIQVYEVDIVTAQGVKYEVNVAVDTGEIVNIELD</sequence>
<evidence type="ECO:0000313" key="2">
    <source>
        <dbReference type="EMBL" id="MDY0396164.1"/>
    </source>
</evidence>
<dbReference type="Proteomes" id="UP001281447">
    <property type="component" value="Unassembled WGS sequence"/>
</dbReference>
<dbReference type="EMBL" id="JAWDIP010000004">
    <property type="protein sequence ID" value="MDY0396164.1"/>
    <property type="molecule type" value="Genomic_DNA"/>
</dbReference>
<keyword evidence="3" id="KW-1185">Reference proteome</keyword>
<accession>A0ABU5CA07</accession>
<evidence type="ECO:0000313" key="3">
    <source>
        <dbReference type="Proteomes" id="UP001281447"/>
    </source>
</evidence>
<organism evidence="2 3">
    <name type="scientific">Tigheibacillus halophilus</name>
    <dbReference type="NCBI Taxonomy" id="361280"/>
    <lineage>
        <taxon>Bacteria</taxon>
        <taxon>Bacillati</taxon>
        <taxon>Bacillota</taxon>
        <taxon>Bacilli</taxon>
        <taxon>Bacillales</taxon>
        <taxon>Bacillaceae</taxon>
        <taxon>Tigheibacillus</taxon>
    </lineage>
</organism>
<proteinExistence type="predicted"/>
<dbReference type="RefSeq" id="WP_390352771.1">
    <property type="nucleotide sequence ID" value="NZ_JBHUIZ010000003.1"/>
</dbReference>
<reference evidence="2 3" key="1">
    <citation type="submission" date="2023-10" db="EMBL/GenBank/DDBJ databases">
        <title>Virgibacillus halophilus 5B73C genome.</title>
        <authorList>
            <person name="Miliotis G."/>
            <person name="Sengupta P."/>
            <person name="Hameed A."/>
            <person name="Chuvochina M."/>
            <person name="Mcdonagh F."/>
            <person name="Simpson A.C."/>
            <person name="Singh N.K."/>
            <person name="Rekha P.D."/>
            <person name="Raman K."/>
            <person name="Hugenholtz P."/>
            <person name="Venkateswaran K."/>
        </authorList>
    </citation>
    <scope>NUCLEOTIDE SEQUENCE [LARGE SCALE GENOMIC DNA]</scope>
    <source>
        <strain evidence="2 3">5B73C</strain>
    </source>
</reference>
<feature type="domain" description="PepSY" evidence="1">
    <location>
        <begin position="20"/>
        <end position="78"/>
    </location>
</feature>
<evidence type="ECO:0000259" key="1">
    <source>
        <dbReference type="Pfam" id="PF03413"/>
    </source>
</evidence>